<feature type="coiled-coil region" evidence="1">
    <location>
        <begin position="30"/>
        <end position="64"/>
    </location>
</feature>
<reference evidence="2" key="1">
    <citation type="submission" date="2023-05" db="EMBL/GenBank/DDBJ databases">
        <title>Cataloging the Phylogenetic Diversity of Human Bladder Bacteria.</title>
        <authorList>
            <person name="Du J."/>
        </authorList>
    </citation>
    <scope>NUCLEOTIDE SEQUENCE</scope>
    <source>
        <strain evidence="2">UMB1050</strain>
    </source>
</reference>
<dbReference type="EMBL" id="JASOPA010000003">
    <property type="protein sequence ID" value="MDK7242421.1"/>
    <property type="molecule type" value="Genomic_DNA"/>
</dbReference>
<sequence length="496" mass="55913">MYNNQARALTVQKHQLRQATVQLGEIQSNITSINQDIENSTAELDNLFNQLKKIEQNNVQFVCEEDELTFIEVSTYQEYQPKYSVLNELQSIDMADNWEAYLSNIENYAHTHQIQFDENTFNNLLTDTERLQFEKWVKDEFSIKGANCDKYDYMLAGTCGLIGGLIDIFLVGAPGQGYLTKFADDLTDQAVKKFAKLNGWTVKEGKEESVNKAIGFLEKKFAINYDHRHSADVGNQFKMTTKNHHIKSLGHSPDLLGLFFSILNQFTNTASFVDQGKIITIDTTEYSTTGTSFELKGNTVPAKIFSGFCNWLGHLFSDAAGSSGARGGTGRGSGIPIPFYSMLQFCKFGEFGKDKQTFATIAVRVFQEGYDFRHGIALAIPVLVTELLTRLIWVVKRRFFHKEDWKNCIPSANNPELRRMLLIAHGTLCVCDAVDAGIRSGTNPIVFLTHTNFIAWIRLGTIALKEIPSWFAEGSIDHAAANQYLDSEYKRLLTTI</sequence>
<proteinExistence type="predicted"/>
<keyword evidence="1" id="KW-0175">Coiled coil</keyword>
<comment type="caution">
    <text evidence="2">The sequence shown here is derived from an EMBL/GenBank/DDBJ whole genome shotgun (WGS) entry which is preliminary data.</text>
</comment>
<dbReference type="Proteomes" id="UP001236303">
    <property type="component" value="Unassembled WGS sequence"/>
</dbReference>
<evidence type="ECO:0000313" key="3">
    <source>
        <dbReference type="Proteomes" id="UP001236303"/>
    </source>
</evidence>
<dbReference type="RefSeq" id="WP_285070912.1">
    <property type="nucleotide sequence ID" value="NZ_JASOPA010000003.1"/>
</dbReference>
<evidence type="ECO:0000256" key="1">
    <source>
        <dbReference type="SAM" id="Coils"/>
    </source>
</evidence>
<protein>
    <submittedName>
        <fullName evidence="2">Uncharacterized protein</fullName>
    </submittedName>
</protein>
<name>A0AAW6Y6X2_NEISU</name>
<accession>A0AAW6Y6X2</accession>
<dbReference type="AlphaFoldDB" id="A0AAW6Y6X2"/>
<evidence type="ECO:0000313" key="2">
    <source>
        <dbReference type="EMBL" id="MDK7242421.1"/>
    </source>
</evidence>
<organism evidence="2 3">
    <name type="scientific">Neisseria subflava</name>
    <dbReference type="NCBI Taxonomy" id="28449"/>
    <lineage>
        <taxon>Bacteria</taxon>
        <taxon>Pseudomonadati</taxon>
        <taxon>Pseudomonadota</taxon>
        <taxon>Betaproteobacteria</taxon>
        <taxon>Neisseriales</taxon>
        <taxon>Neisseriaceae</taxon>
        <taxon>Neisseria</taxon>
    </lineage>
</organism>
<gene>
    <name evidence="2" type="ORF">QP451_05115</name>
</gene>